<dbReference type="RefSeq" id="WP_007104690.1">
    <property type="nucleotide sequence ID" value="NZ_BAER01000045.1"/>
</dbReference>
<organism evidence="2 3">
    <name type="scientific">Paraglaciecola polaris LMG 21857</name>
    <dbReference type="NCBI Taxonomy" id="1129793"/>
    <lineage>
        <taxon>Bacteria</taxon>
        <taxon>Pseudomonadati</taxon>
        <taxon>Pseudomonadota</taxon>
        <taxon>Gammaproteobacteria</taxon>
        <taxon>Alteromonadales</taxon>
        <taxon>Alteromonadaceae</taxon>
        <taxon>Paraglaciecola</taxon>
    </lineage>
</organism>
<dbReference type="EMBL" id="BAER01000045">
    <property type="protein sequence ID" value="GAC32906.1"/>
    <property type="molecule type" value="Genomic_DNA"/>
</dbReference>
<gene>
    <name evidence="2" type="ORF">GPLA_1999</name>
</gene>
<sequence length="103" mass="11535">MKNATPDQKSSALLNQKDTSANTQRLQIVALINERQSVNTPEFRKLGIMAPAPRIFELRQQGYNIQKVLETYVDDTGKAHSGVARYYFANNPPANDNNQEQAA</sequence>
<dbReference type="Proteomes" id="UP000006322">
    <property type="component" value="Unassembled WGS sequence"/>
</dbReference>
<dbReference type="OrthoDB" id="6387921at2"/>
<name>K6Z9V7_9ALTE</name>
<reference evidence="3" key="1">
    <citation type="journal article" date="2014" name="Environ. Microbiol.">
        <title>Comparative genomics of the marine bacterial genus Glaciecola reveals the high degree of genomic diversity and genomic characteristic for cold adaptation.</title>
        <authorList>
            <person name="Qin Q.L."/>
            <person name="Xie B.B."/>
            <person name="Yu Y."/>
            <person name="Shu Y.L."/>
            <person name="Rong J.C."/>
            <person name="Zhang Y.J."/>
            <person name="Zhao D.L."/>
            <person name="Chen X.L."/>
            <person name="Zhang X.Y."/>
            <person name="Chen B."/>
            <person name="Zhou B.C."/>
            <person name="Zhang Y.Z."/>
        </authorList>
    </citation>
    <scope>NUCLEOTIDE SEQUENCE [LARGE SCALE GENOMIC DNA]</scope>
    <source>
        <strain evidence="3">LMG 21857</strain>
    </source>
</reference>
<protein>
    <recommendedName>
        <fullName evidence="1">Winged helix-turn-helix domain-containing protein</fullName>
    </recommendedName>
</protein>
<feature type="domain" description="Winged helix-turn-helix" evidence="1">
    <location>
        <begin position="23"/>
        <end position="90"/>
    </location>
</feature>
<comment type="caution">
    <text evidence="2">The sequence shown here is derived from an EMBL/GenBank/DDBJ whole genome shotgun (WGS) entry which is preliminary data.</text>
</comment>
<keyword evidence="3" id="KW-1185">Reference proteome</keyword>
<evidence type="ECO:0000259" key="1">
    <source>
        <dbReference type="Pfam" id="PF14090"/>
    </source>
</evidence>
<dbReference type="Pfam" id="PF14090">
    <property type="entry name" value="HTH_39"/>
    <property type="match status" value="1"/>
</dbReference>
<proteinExistence type="predicted"/>
<dbReference type="STRING" id="1129793.GPLA_1999"/>
<accession>K6Z9V7</accession>
<evidence type="ECO:0000313" key="3">
    <source>
        <dbReference type="Proteomes" id="UP000006322"/>
    </source>
</evidence>
<dbReference type="InterPro" id="IPR055245">
    <property type="entry name" value="HTH_proteobacteria"/>
</dbReference>
<evidence type="ECO:0000313" key="2">
    <source>
        <dbReference type="EMBL" id="GAC32906.1"/>
    </source>
</evidence>
<dbReference type="AlphaFoldDB" id="K6Z9V7"/>